<evidence type="ECO:0000313" key="2">
    <source>
        <dbReference type="EMBL" id="MPR32477.1"/>
    </source>
</evidence>
<dbReference type="RefSeq" id="WP_152756967.1">
    <property type="nucleotide sequence ID" value="NZ_WHLY01000002.1"/>
</dbReference>
<dbReference type="AlphaFoldDB" id="A0A7C9BFK7"/>
<comment type="caution">
    <text evidence="2">The sequence shown here is derived from an EMBL/GenBank/DDBJ whole genome shotgun (WGS) entry which is preliminary data.</text>
</comment>
<sequence>MKKLLALFIPIVLAGGIVSAQPNEAIRVKSGEKLPTAANYLYPKFVSGAVQLRNGQTHTVPLNYHLLLREIQFINPTGDTLSLANVQTVRQININNDVFAYDQNGTALHVMADYGGVKLALHHSLQVANVDKEVAYGQSSSLSSVNSYSSYPTGSGAIAKLEMKGDVVFSRRDLLYLINQNGLSLAPSRKTVLKLYPRHKAAINDYLQEHTVRYNEAEDLQKLLEFCAGLD</sequence>
<protein>
    <recommendedName>
        <fullName evidence="4">DUF4476 domain-containing protein</fullName>
    </recommendedName>
</protein>
<organism evidence="2 3">
    <name type="scientific">Salmonirosea aquatica</name>
    <dbReference type="NCBI Taxonomy" id="2654236"/>
    <lineage>
        <taxon>Bacteria</taxon>
        <taxon>Pseudomonadati</taxon>
        <taxon>Bacteroidota</taxon>
        <taxon>Cytophagia</taxon>
        <taxon>Cytophagales</taxon>
        <taxon>Spirosomataceae</taxon>
        <taxon>Salmonirosea</taxon>
    </lineage>
</organism>
<keyword evidence="1" id="KW-0732">Signal</keyword>
<accession>A0A7C9BFK7</accession>
<gene>
    <name evidence="2" type="ORF">GBK04_03730</name>
</gene>
<evidence type="ECO:0000256" key="1">
    <source>
        <dbReference type="SAM" id="SignalP"/>
    </source>
</evidence>
<dbReference type="EMBL" id="WHLY01000002">
    <property type="protein sequence ID" value="MPR32477.1"/>
    <property type="molecule type" value="Genomic_DNA"/>
</dbReference>
<dbReference type="Proteomes" id="UP000479293">
    <property type="component" value="Unassembled WGS sequence"/>
</dbReference>
<proteinExistence type="predicted"/>
<evidence type="ECO:0000313" key="3">
    <source>
        <dbReference type="Proteomes" id="UP000479293"/>
    </source>
</evidence>
<evidence type="ECO:0008006" key="4">
    <source>
        <dbReference type="Google" id="ProtNLM"/>
    </source>
</evidence>
<feature type="signal peptide" evidence="1">
    <location>
        <begin position="1"/>
        <end position="20"/>
    </location>
</feature>
<name>A0A7C9BFK7_9BACT</name>
<feature type="chain" id="PRO_5029022734" description="DUF4476 domain-containing protein" evidence="1">
    <location>
        <begin position="21"/>
        <end position="231"/>
    </location>
</feature>
<keyword evidence="3" id="KW-1185">Reference proteome</keyword>
<reference evidence="2 3" key="1">
    <citation type="submission" date="2019-10" db="EMBL/GenBank/DDBJ databases">
        <title>Draft Genome Sequence of Cytophagaceae sp. SJW1-29.</title>
        <authorList>
            <person name="Choi A."/>
        </authorList>
    </citation>
    <scope>NUCLEOTIDE SEQUENCE [LARGE SCALE GENOMIC DNA]</scope>
    <source>
        <strain evidence="2 3">SJW1-29</strain>
    </source>
</reference>